<sequence>MLSEERLKLLQLLASEMIVTKGELRNAVDELVYAYRQLNQQYKQMKEALENINCENKREPFDYAEYWSIVSEIVSQTIRSVQGSESN</sequence>
<evidence type="ECO:0000256" key="1">
    <source>
        <dbReference type="SAM" id="Coils"/>
    </source>
</evidence>
<dbReference type="EMBL" id="JACJVR010000090">
    <property type="protein sequence ID" value="MBB6694412.1"/>
    <property type="molecule type" value="Genomic_DNA"/>
</dbReference>
<feature type="coiled-coil region" evidence="1">
    <location>
        <begin position="28"/>
        <end position="58"/>
    </location>
</feature>
<dbReference type="Proteomes" id="UP000553776">
    <property type="component" value="Unassembled WGS sequence"/>
</dbReference>
<reference evidence="2 3" key="1">
    <citation type="submission" date="2020-08" db="EMBL/GenBank/DDBJ databases">
        <title>Cohnella phylogeny.</title>
        <authorList>
            <person name="Dunlap C."/>
        </authorList>
    </citation>
    <scope>NUCLEOTIDE SEQUENCE [LARGE SCALE GENOMIC DNA]</scope>
    <source>
        <strain evidence="2 3">DSM 25239</strain>
    </source>
</reference>
<gene>
    <name evidence="2" type="ORF">H7B90_23730</name>
</gene>
<name>A0A841U4D7_9BACL</name>
<proteinExistence type="predicted"/>
<evidence type="ECO:0000313" key="3">
    <source>
        <dbReference type="Proteomes" id="UP000553776"/>
    </source>
</evidence>
<keyword evidence="1" id="KW-0175">Coiled coil</keyword>
<dbReference type="RefSeq" id="WP_185138379.1">
    <property type="nucleotide sequence ID" value="NZ_JACJVR010000090.1"/>
</dbReference>
<keyword evidence="3" id="KW-1185">Reference proteome</keyword>
<evidence type="ECO:0000313" key="2">
    <source>
        <dbReference type="EMBL" id="MBB6694412.1"/>
    </source>
</evidence>
<organism evidence="2 3">
    <name type="scientific">Cohnella xylanilytica</name>
    <dbReference type="NCBI Taxonomy" id="557555"/>
    <lineage>
        <taxon>Bacteria</taxon>
        <taxon>Bacillati</taxon>
        <taxon>Bacillota</taxon>
        <taxon>Bacilli</taxon>
        <taxon>Bacillales</taxon>
        <taxon>Paenibacillaceae</taxon>
        <taxon>Cohnella</taxon>
    </lineage>
</organism>
<accession>A0A841U4D7</accession>
<comment type="caution">
    <text evidence="2">The sequence shown here is derived from an EMBL/GenBank/DDBJ whole genome shotgun (WGS) entry which is preliminary data.</text>
</comment>
<protein>
    <submittedName>
        <fullName evidence="2">Uncharacterized protein</fullName>
    </submittedName>
</protein>
<dbReference type="AlphaFoldDB" id="A0A841U4D7"/>